<keyword evidence="2" id="KW-1185">Reference proteome</keyword>
<dbReference type="HOGENOM" id="CLU_2837357_0_0_6"/>
<dbReference type="Proteomes" id="UP000009336">
    <property type="component" value="Unassembled WGS sequence"/>
</dbReference>
<protein>
    <submittedName>
        <fullName evidence="1">Uncharacterized protein</fullName>
    </submittedName>
</protein>
<evidence type="ECO:0000313" key="2">
    <source>
        <dbReference type="Proteomes" id="UP000009336"/>
    </source>
</evidence>
<dbReference type="EMBL" id="AKKL01000038">
    <property type="protein sequence ID" value="EKT58086.1"/>
    <property type="molecule type" value="Genomic_DNA"/>
</dbReference>
<organism evidence="1 2">
    <name type="scientific">Providencia burhodogranariea DSM 19968</name>
    <dbReference type="NCBI Taxonomy" id="1141662"/>
    <lineage>
        <taxon>Bacteria</taxon>
        <taxon>Pseudomonadati</taxon>
        <taxon>Pseudomonadota</taxon>
        <taxon>Gammaproteobacteria</taxon>
        <taxon>Enterobacterales</taxon>
        <taxon>Morganellaceae</taxon>
        <taxon>Providencia</taxon>
    </lineage>
</organism>
<dbReference type="AlphaFoldDB" id="K8WDU0"/>
<accession>K8WDU0</accession>
<comment type="caution">
    <text evidence="1">The sequence shown here is derived from an EMBL/GenBank/DDBJ whole genome shotgun (WGS) entry which is preliminary data.</text>
</comment>
<dbReference type="RefSeq" id="WP_008912820.1">
    <property type="nucleotide sequence ID" value="NZ_KB233224.1"/>
</dbReference>
<proteinExistence type="predicted"/>
<name>K8WDU0_9GAMM</name>
<sequence length="65" mass="7689">PFFILFYSTAAFHSKSGVYTDLPTKLSTFRKIIKIYRALRKRLRYNWHENSSLILFLCSEIVSSL</sequence>
<gene>
    <name evidence="1" type="ORF">OOA_14155</name>
</gene>
<feature type="non-terminal residue" evidence="1">
    <location>
        <position position="1"/>
    </location>
</feature>
<evidence type="ECO:0000313" key="1">
    <source>
        <dbReference type="EMBL" id="EKT58086.1"/>
    </source>
</evidence>
<reference evidence="1 2" key="1">
    <citation type="journal article" date="2012" name="BMC Genomics">
        <title>Comparative genomics of bacteria in the genus Providencia isolated from wild Drosophila melanogaster.</title>
        <authorList>
            <person name="Galac M.R."/>
            <person name="Lazzaro B.P."/>
        </authorList>
    </citation>
    <scope>NUCLEOTIDE SEQUENCE [LARGE SCALE GENOMIC DNA]</scope>
    <source>
        <strain evidence="1 2">DSM 19968</strain>
    </source>
</reference>